<accession>A0A317FB43</accession>
<dbReference type="InterPro" id="IPR011990">
    <property type="entry name" value="TPR-like_helical_dom_sf"/>
</dbReference>
<dbReference type="PANTHER" id="PTHR15544:SF0">
    <property type="entry name" value="TETRATRICOPEPTIDE REPEAT PROTEIN 33"/>
    <property type="match status" value="1"/>
</dbReference>
<reference evidence="4" key="1">
    <citation type="submission" date="2018-05" db="EMBL/GenBank/DDBJ databases">
        <authorList>
            <person name="Du Z."/>
            <person name="Wang X."/>
        </authorList>
    </citation>
    <scope>NUCLEOTIDE SEQUENCE [LARGE SCALE GENOMIC DNA]</scope>
    <source>
        <strain evidence="4">CQN31</strain>
    </source>
</reference>
<sequence>MRRLIALPLLLLPTLALAQGVPPASPAPAARPDPAAARKAELDRLFEALKDAPDASGAQLVEARIRGLWARQVSPAAALLMRRGLRNMQGNAPDEALEDFDAALVLEPDAPDLWLMRSQALAALGDRRAAARDIQQALVLEPRHFIALVQLSQVQDEAGDAAGALRSFDAALALHPRMAGGEDRRRELQRKAEGDAL</sequence>
<comment type="caution">
    <text evidence="3">The sequence shown here is derived from an EMBL/GenBank/DDBJ whole genome shotgun (WGS) entry which is preliminary data.</text>
</comment>
<dbReference type="PROSITE" id="PS50005">
    <property type="entry name" value="TPR"/>
    <property type="match status" value="2"/>
</dbReference>
<proteinExistence type="predicted"/>
<feature type="chain" id="PRO_5016258918" evidence="2">
    <location>
        <begin position="19"/>
        <end position="197"/>
    </location>
</feature>
<dbReference type="RefSeq" id="WP_109872088.1">
    <property type="nucleotide sequence ID" value="NZ_QGNA01000004.1"/>
</dbReference>
<dbReference type="InterPro" id="IPR019734">
    <property type="entry name" value="TPR_rpt"/>
</dbReference>
<dbReference type="Gene3D" id="1.25.40.10">
    <property type="entry name" value="Tetratricopeptide repeat domain"/>
    <property type="match status" value="1"/>
</dbReference>
<organism evidence="3 4">
    <name type="scientific">Falsiroseomonas bella</name>
    <dbReference type="NCBI Taxonomy" id="2184016"/>
    <lineage>
        <taxon>Bacteria</taxon>
        <taxon>Pseudomonadati</taxon>
        <taxon>Pseudomonadota</taxon>
        <taxon>Alphaproteobacteria</taxon>
        <taxon>Acetobacterales</taxon>
        <taxon>Roseomonadaceae</taxon>
        <taxon>Falsiroseomonas</taxon>
    </lineage>
</organism>
<protein>
    <submittedName>
        <fullName evidence="3">Uncharacterized protein</fullName>
    </submittedName>
</protein>
<evidence type="ECO:0000313" key="4">
    <source>
        <dbReference type="Proteomes" id="UP000245765"/>
    </source>
</evidence>
<dbReference type="Pfam" id="PF13432">
    <property type="entry name" value="TPR_16"/>
    <property type="match status" value="1"/>
</dbReference>
<dbReference type="EMBL" id="QGNA01000004">
    <property type="protein sequence ID" value="PWS35722.1"/>
    <property type="molecule type" value="Genomic_DNA"/>
</dbReference>
<dbReference type="PANTHER" id="PTHR15544">
    <property type="entry name" value="OSMOSIS RESPONSIVE FACTOR"/>
    <property type="match status" value="1"/>
</dbReference>
<name>A0A317FB43_9PROT</name>
<gene>
    <name evidence="3" type="ORF">DFH01_19230</name>
</gene>
<keyword evidence="2" id="KW-0732">Signal</keyword>
<feature type="repeat" description="TPR" evidence="1">
    <location>
        <begin position="111"/>
        <end position="144"/>
    </location>
</feature>
<dbReference type="SMART" id="SM00028">
    <property type="entry name" value="TPR"/>
    <property type="match status" value="3"/>
</dbReference>
<evidence type="ECO:0000313" key="3">
    <source>
        <dbReference type="EMBL" id="PWS35722.1"/>
    </source>
</evidence>
<evidence type="ECO:0000256" key="1">
    <source>
        <dbReference type="PROSITE-ProRule" id="PRU00339"/>
    </source>
</evidence>
<dbReference type="AlphaFoldDB" id="A0A317FB43"/>
<feature type="signal peptide" evidence="2">
    <location>
        <begin position="1"/>
        <end position="18"/>
    </location>
</feature>
<dbReference type="SUPFAM" id="SSF48452">
    <property type="entry name" value="TPR-like"/>
    <property type="match status" value="1"/>
</dbReference>
<dbReference type="InterPro" id="IPR052658">
    <property type="entry name" value="TPR-containing"/>
</dbReference>
<feature type="repeat" description="TPR" evidence="1">
    <location>
        <begin position="77"/>
        <end position="110"/>
    </location>
</feature>
<keyword evidence="1" id="KW-0802">TPR repeat</keyword>
<dbReference type="Proteomes" id="UP000245765">
    <property type="component" value="Unassembled WGS sequence"/>
</dbReference>
<evidence type="ECO:0000256" key="2">
    <source>
        <dbReference type="SAM" id="SignalP"/>
    </source>
</evidence>
<dbReference type="OrthoDB" id="9815010at2"/>
<keyword evidence="4" id="KW-1185">Reference proteome</keyword>